<dbReference type="InterPro" id="IPR018683">
    <property type="entry name" value="DUF2169"/>
</dbReference>
<feature type="domain" description="DUF2169" evidence="3">
    <location>
        <begin position="22"/>
        <end position="302"/>
    </location>
</feature>
<reference evidence="4 5" key="1">
    <citation type="submission" date="2016-12" db="EMBL/GenBank/DDBJ databases">
        <authorList>
            <person name="Song W.-J."/>
            <person name="Kurnit D.M."/>
        </authorList>
    </citation>
    <scope>NUCLEOTIDE SEQUENCE [LARGE SCALE GENOMIC DNA]</scope>
    <source>
        <strain evidence="4 5">ATCC 43942</strain>
    </source>
</reference>
<feature type="region of interest" description="Disordered" evidence="2">
    <location>
        <begin position="347"/>
        <end position="400"/>
    </location>
</feature>
<organism evidence="4 5">
    <name type="scientific">Vibrio gazogenes</name>
    <dbReference type="NCBI Taxonomy" id="687"/>
    <lineage>
        <taxon>Bacteria</taxon>
        <taxon>Pseudomonadati</taxon>
        <taxon>Pseudomonadota</taxon>
        <taxon>Gammaproteobacteria</taxon>
        <taxon>Vibrionales</taxon>
        <taxon>Vibrionaceae</taxon>
        <taxon>Vibrio</taxon>
    </lineage>
</organism>
<feature type="coiled-coil region" evidence="1">
    <location>
        <begin position="442"/>
        <end position="469"/>
    </location>
</feature>
<dbReference type="AlphaFoldDB" id="A0A1Z2SJM4"/>
<dbReference type="OrthoDB" id="237820at2"/>
<dbReference type="PANTHER" id="PTHR14136:SF17">
    <property type="entry name" value="BTB_POZ DOMAIN-CONTAINING PROTEIN KCTD9"/>
    <property type="match status" value="1"/>
</dbReference>
<evidence type="ECO:0000313" key="5">
    <source>
        <dbReference type="Proteomes" id="UP000196708"/>
    </source>
</evidence>
<evidence type="ECO:0000256" key="1">
    <source>
        <dbReference type="SAM" id="Coils"/>
    </source>
</evidence>
<sequence>MQVIKPSTLSLLKQTYDFQGHQFVVSALSFFQLGKEPTLLEENAQWLRLQPYLSKGIVLDTGHAKGRSECLLAGKAFAKEAKPIPEMMVHFKMGDVAKSVRVVGNRTCRSGGLLRSRQVSAPEPFIQMPLGDAESYGGKGFTENPKGKGVLNKANFDREKEVYHLANLYLAKESIEPDTEKRRVASFLPRELTHPQRAQYQGTYDQHWLDHIQPGFPHDTDPRLFNVAPPEQQRKGDFLPSEHYALSGFHPEKSRIEGHLPNVLVRAFVTQEHHEHSEFIEIPTHIDTVWFFPELELGIAIHRGVLPAYDSAGLDIKNLLLALENVGDKPRDKAYFQQVLAERTHPKTAAGHAFHASQLLPQHSEEETARRAKLYAQEQADYEQKQAAQRRKQLETMRSEHPELDWDKVFAREQARTTVSEAPGPIPQEFIDKRDFDLTPYIKWARQQAQNAKTKMAESRAQLEKSSKNMPPRLADVESQRHILARFAEVVPVQSADQSTDKPLPADATIEAKQAHMHRMMLQSQRRTRQLSPGVMPKQQVSADGAALLRQQVIACVKKGESLAGRDLFGADLSGLDLSGQDLRDVMLEKADLTGANLTGCWCDGLVLTEAQLERARLDRCRFIRANLSRINSAFVSCTEAVFDHAVMIESHFEQSCFERAHFSQMSIVTSDFSGGLFCKSEWISVRLIQLGLTDTQWQEATLTLCTLLECILTASQWIQASLTRCALLKTTLAQAEFAGVKAQRVQIDVTDCCETVGFDKGHWEYCSFRNLHLVGCRLTASVFQRCDFTGAHLDKCDLQNSLWHSSLIFQGNIINSQLNSALFYQSNLRKTRFVDCNLSAVTFHQTNLREVDFKHCEMRRVQRYPLPSLKG</sequence>
<name>A0A1Z2SJM4_VIBGA</name>
<dbReference type="SUPFAM" id="SSF141571">
    <property type="entry name" value="Pentapeptide repeat-like"/>
    <property type="match status" value="2"/>
</dbReference>
<dbReference type="Pfam" id="PF00805">
    <property type="entry name" value="Pentapeptide"/>
    <property type="match status" value="3"/>
</dbReference>
<dbReference type="Gene3D" id="2.160.20.80">
    <property type="entry name" value="E3 ubiquitin-protein ligase SopA"/>
    <property type="match status" value="2"/>
</dbReference>
<protein>
    <recommendedName>
        <fullName evidence="3">DUF2169 domain-containing protein</fullName>
    </recommendedName>
</protein>
<keyword evidence="1" id="KW-0175">Coiled coil</keyword>
<dbReference type="KEGG" id="vga:BSQ33_16190"/>
<evidence type="ECO:0000259" key="3">
    <source>
        <dbReference type="Pfam" id="PF09937"/>
    </source>
</evidence>
<dbReference type="Pfam" id="PF09937">
    <property type="entry name" value="DUF2169"/>
    <property type="match status" value="1"/>
</dbReference>
<dbReference type="RefSeq" id="WP_088134657.1">
    <property type="nucleotide sequence ID" value="NZ_CP018836.1"/>
</dbReference>
<dbReference type="InterPro" id="IPR051082">
    <property type="entry name" value="Pentapeptide-BTB/POZ_domain"/>
</dbReference>
<dbReference type="PANTHER" id="PTHR14136">
    <property type="entry name" value="BTB_POZ DOMAIN-CONTAINING PROTEIN KCTD9"/>
    <property type="match status" value="1"/>
</dbReference>
<evidence type="ECO:0000313" key="4">
    <source>
        <dbReference type="EMBL" id="ASA57325.1"/>
    </source>
</evidence>
<accession>A0A1Z2SJM4</accession>
<gene>
    <name evidence="4" type="ORF">BSQ33_16190</name>
</gene>
<evidence type="ECO:0000256" key="2">
    <source>
        <dbReference type="SAM" id="MobiDB-lite"/>
    </source>
</evidence>
<proteinExistence type="predicted"/>
<dbReference type="EMBL" id="CP018836">
    <property type="protein sequence ID" value="ASA57325.1"/>
    <property type="molecule type" value="Genomic_DNA"/>
</dbReference>
<dbReference type="Proteomes" id="UP000196708">
    <property type="component" value="Chromosome 2"/>
</dbReference>
<dbReference type="InterPro" id="IPR001646">
    <property type="entry name" value="5peptide_repeat"/>
</dbReference>